<feature type="domain" description="PTS EIIB type-2" evidence="18">
    <location>
        <begin position="399"/>
        <end position="491"/>
    </location>
</feature>
<evidence type="ECO:0000256" key="15">
    <source>
        <dbReference type="ARBA" id="ARBA00033349"/>
    </source>
</evidence>
<evidence type="ECO:0000256" key="10">
    <source>
        <dbReference type="ARBA" id="ARBA00022679"/>
    </source>
</evidence>
<evidence type="ECO:0000256" key="5">
    <source>
        <dbReference type="ARBA" id="ARBA00021825"/>
    </source>
</evidence>
<dbReference type="InterPro" id="IPR013014">
    <property type="entry name" value="PTS_EIIC_2"/>
</dbReference>
<feature type="transmembrane region" description="Helical" evidence="17">
    <location>
        <begin position="99"/>
        <end position="129"/>
    </location>
</feature>
<evidence type="ECO:0000313" key="21">
    <source>
        <dbReference type="Proteomes" id="UP000636918"/>
    </source>
</evidence>
<organism evidence="20 21">
    <name type="scientific">Nocardioides baculatus</name>
    <dbReference type="NCBI Taxonomy" id="2801337"/>
    <lineage>
        <taxon>Bacteria</taxon>
        <taxon>Bacillati</taxon>
        <taxon>Actinomycetota</taxon>
        <taxon>Actinomycetes</taxon>
        <taxon>Propionibacteriales</taxon>
        <taxon>Nocardioidaceae</taxon>
        <taxon>Nocardioides</taxon>
    </lineage>
</organism>
<evidence type="ECO:0000313" key="20">
    <source>
        <dbReference type="EMBL" id="MBL0747120.1"/>
    </source>
</evidence>
<name>A0ABS1L607_9ACTN</name>
<dbReference type="CDD" id="cd05567">
    <property type="entry name" value="PTS_IIB_mannitol"/>
    <property type="match status" value="1"/>
</dbReference>
<dbReference type="InterPro" id="IPR003352">
    <property type="entry name" value="PTS_EIIC"/>
</dbReference>
<evidence type="ECO:0000256" key="16">
    <source>
        <dbReference type="SAM" id="MobiDB-lite"/>
    </source>
</evidence>
<evidence type="ECO:0000259" key="18">
    <source>
        <dbReference type="PROSITE" id="PS51099"/>
    </source>
</evidence>
<feature type="transmembrane region" description="Helical" evidence="17">
    <location>
        <begin position="233"/>
        <end position="254"/>
    </location>
</feature>
<feature type="region of interest" description="Disordered" evidence="16">
    <location>
        <begin position="1"/>
        <end position="23"/>
    </location>
</feature>
<keyword evidence="10" id="KW-0808">Transferase</keyword>
<reference evidence="20 21" key="1">
    <citation type="submission" date="2021-01" db="EMBL/GenBank/DDBJ databases">
        <title>Genome seq and assembly of Nocardiodes sp. G10.</title>
        <authorList>
            <person name="Chhetri G."/>
        </authorList>
    </citation>
    <scope>NUCLEOTIDE SEQUENCE [LARGE SCALE GENOMIC DNA]</scope>
    <source>
        <strain evidence="20 21">G10</strain>
    </source>
</reference>
<keyword evidence="11" id="KW-0598">Phosphotransferase system</keyword>
<feature type="transmembrane region" description="Helical" evidence="17">
    <location>
        <begin position="266"/>
        <end position="285"/>
    </location>
</feature>
<proteinExistence type="predicted"/>
<sequence length="496" mass="51608">MSQPNDHVPAQFRGPDPGGASGAGPRARIQAFGGFLTAMVIPNVGAFIAWGLLTALFIPTGWLPNEDLAKPVGPMITYLLPLLLAFTGGRLVHGHRGGVAGAIGTIGLIVGADIPMFLGAMIMGPLSAWLIKKVDEVLEPRIRSGFEMVVNNFTLGILGLGLIVGSYRVVGPVISALNDQLLRAINALVDTGALPLLSILNEPAKVLFLNNVIDQGIYYPLGLQVAADEGKSIFFMVASNPGPGLGLLLAFWLFGPNRVIRDSAPGAVIIHFFGGIHEIYFPYVLMKPLTILAMIAGGASGIATFMLFGVGLTAGPSPGSIFAYLALTPPGDHVGVVAGVVVAAAVSFLITSVILKLGGGADDADLDEQAARSRAMKAEGNAVLAGAMPGTDRVATDVRRIVFACDAGMGSSAMGASAFGKRLRGVGRDDVRVTHAAIEAVPDDADLVVVHQDLAHRARAARPDVELVTIQSYLGDPALDALSDRLTERATSDVEH</sequence>
<evidence type="ECO:0000256" key="14">
    <source>
        <dbReference type="ARBA" id="ARBA00023136"/>
    </source>
</evidence>
<evidence type="ECO:0000256" key="4">
    <source>
        <dbReference type="ARBA" id="ARBA00011909"/>
    </source>
</evidence>
<dbReference type="InterPro" id="IPR036095">
    <property type="entry name" value="PTS_EIIB-like_sf"/>
</dbReference>
<dbReference type="NCBIfam" id="TIGR00851">
    <property type="entry name" value="mtlA"/>
    <property type="match status" value="1"/>
</dbReference>
<evidence type="ECO:0000256" key="12">
    <source>
        <dbReference type="ARBA" id="ARBA00022692"/>
    </source>
</evidence>
<dbReference type="InterPro" id="IPR013011">
    <property type="entry name" value="PTS_EIIB_2"/>
</dbReference>
<dbReference type="Pfam" id="PF02378">
    <property type="entry name" value="PTS_EIIC"/>
    <property type="match status" value="1"/>
</dbReference>
<dbReference type="RefSeq" id="WP_201934697.1">
    <property type="nucleotide sequence ID" value="NZ_JAERSG010000002.1"/>
</dbReference>
<dbReference type="InterPro" id="IPR029503">
    <property type="entry name" value="PTS_EIIB_mannitol"/>
</dbReference>
<evidence type="ECO:0000256" key="3">
    <source>
        <dbReference type="ARBA" id="ARBA00004651"/>
    </source>
</evidence>
<feature type="transmembrane region" description="Helical" evidence="17">
    <location>
        <begin position="149"/>
        <end position="170"/>
    </location>
</feature>
<evidence type="ECO:0000256" key="8">
    <source>
        <dbReference type="ARBA" id="ARBA00022553"/>
    </source>
</evidence>
<dbReference type="Pfam" id="PF02302">
    <property type="entry name" value="PTS_IIB"/>
    <property type="match status" value="1"/>
</dbReference>
<evidence type="ECO:0000256" key="17">
    <source>
        <dbReference type="SAM" id="Phobius"/>
    </source>
</evidence>
<evidence type="ECO:0000256" key="2">
    <source>
        <dbReference type="ARBA" id="ARBA00002434"/>
    </source>
</evidence>
<comment type="subcellular location">
    <subcellularLocation>
        <location evidence="3">Cell membrane</location>
        <topology evidence="3">Multi-pass membrane protein</topology>
    </subcellularLocation>
</comment>
<keyword evidence="13 17" id="KW-1133">Transmembrane helix</keyword>
<evidence type="ECO:0000259" key="19">
    <source>
        <dbReference type="PROSITE" id="PS51104"/>
    </source>
</evidence>
<feature type="transmembrane region" description="Helical" evidence="17">
    <location>
        <begin position="334"/>
        <end position="355"/>
    </location>
</feature>
<dbReference type="Gene3D" id="3.40.50.2300">
    <property type="match status" value="1"/>
</dbReference>
<comment type="function">
    <text evidence="2">The phosphoenolpyruvate-dependent sugar phosphotransferase system (sugar PTS), a major carbohydrate active transport system, catalyzes the phosphorylation of incoming sugar substrates concomitantly with their translocation across the cell membrane. The enzyme II CmtAB PTS system is involved in D-mannitol transport.</text>
</comment>
<evidence type="ECO:0000256" key="6">
    <source>
        <dbReference type="ARBA" id="ARBA00022448"/>
    </source>
</evidence>
<dbReference type="SUPFAM" id="SSF52794">
    <property type="entry name" value="PTS system IIB component-like"/>
    <property type="match status" value="1"/>
</dbReference>
<feature type="transmembrane region" description="Helical" evidence="17">
    <location>
        <begin position="292"/>
        <end position="314"/>
    </location>
</feature>
<dbReference type="InterPro" id="IPR050893">
    <property type="entry name" value="Sugar_PTS"/>
</dbReference>
<feature type="transmembrane region" description="Helical" evidence="17">
    <location>
        <begin position="75"/>
        <end position="92"/>
    </location>
</feature>
<dbReference type="PROSITE" id="PS51104">
    <property type="entry name" value="PTS_EIIC_TYPE_2"/>
    <property type="match status" value="1"/>
</dbReference>
<keyword evidence="21" id="KW-1185">Reference proteome</keyword>
<gene>
    <name evidence="20" type="ORF">JI751_05815</name>
</gene>
<dbReference type="Proteomes" id="UP000636918">
    <property type="component" value="Unassembled WGS sequence"/>
</dbReference>
<evidence type="ECO:0000256" key="1">
    <source>
        <dbReference type="ARBA" id="ARBA00001655"/>
    </source>
</evidence>
<keyword evidence="14 17" id="KW-0472">Membrane</keyword>
<dbReference type="PANTHER" id="PTHR30181:SF2">
    <property type="entry name" value="PTS SYSTEM MANNITOL-SPECIFIC EIICBA COMPONENT"/>
    <property type="match status" value="1"/>
</dbReference>
<feature type="transmembrane region" description="Helical" evidence="17">
    <location>
        <begin position="35"/>
        <end position="63"/>
    </location>
</feature>
<protein>
    <recommendedName>
        <fullName evidence="5">PTS system mannitol-specific EIICB component</fullName>
        <ecNumber evidence="4">2.7.1.197</ecNumber>
    </recommendedName>
    <alternativeName>
        <fullName evidence="15">EIICB-Mtl</fullName>
    </alternativeName>
</protein>
<keyword evidence="7" id="KW-1003">Cell membrane</keyword>
<dbReference type="PROSITE" id="PS51099">
    <property type="entry name" value="PTS_EIIB_TYPE_2"/>
    <property type="match status" value="1"/>
</dbReference>
<comment type="caution">
    <text evidence="20">The sequence shown here is derived from an EMBL/GenBank/DDBJ whole genome shotgun (WGS) entry which is preliminary data.</text>
</comment>
<dbReference type="PANTHER" id="PTHR30181">
    <property type="entry name" value="MANNITOL PERMEASE IIC COMPONENT"/>
    <property type="match status" value="1"/>
</dbReference>
<evidence type="ECO:0000256" key="13">
    <source>
        <dbReference type="ARBA" id="ARBA00022989"/>
    </source>
</evidence>
<evidence type="ECO:0000256" key="9">
    <source>
        <dbReference type="ARBA" id="ARBA00022597"/>
    </source>
</evidence>
<dbReference type="EC" id="2.7.1.197" evidence="4"/>
<accession>A0ABS1L607</accession>
<comment type="catalytic activity">
    <reaction evidence="1">
        <text>D-mannitol(out) + N(pros)-phospho-L-histidyl-[protein] = D-mannitol 1-phosphate(in) + L-histidyl-[protein]</text>
        <dbReference type="Rhea" id="RHEA:33363"/>
        <dbReference type="Rhea" id="RHEA-COMP:9745"/>
        <dbReference type="Rhea" id="RHEA-COMP:9746"/>
        <dbReference type="ChEBI" id="CHEBI:16899"/>
        <dbReference type="ChEBI" id="CHEBI:29979"/>
        <dbReference type="ChEBI" id="CHEBI:61381"/>
        <dbReference type="ChEBI" id="CHEBI:64837"/>
        <dbReference type="EC" id="2.7.1.197"/>
    </reaction>
</comment>
<dbReference type="EMBL" id="JAERSG010000002">
    <property type="protein sequence ID" value="MBL0747120.1"/>
    <property type="molecule type" value="Genomic_DNA"/>
</dbReference>
<keyword evidence="9" id="KW-0762">Sugar transport</keyword>
<evidence type="ECO:0000256" key="7">
    <source>
        <dbReference type="ARBA" id="ARBA00022475"/>
    </source>
</evidence>
<keyword evidence="8" id="KW-0597">Phosphoprotein</keyword>
<feature type="domain" description="PTS EIIC type-2" evidence="19">
    <location>
        <begin position="32"/>
        <end position="364"/>
    </location>
</feature>
<evidence type="ECO:0000256" key="11">
    <source>
        <dbReference type="ARBA" id="ARBA00022683"/>
    </source>
</evidence>
<keyword evidence="6" id="KW-0813">Transport</keyword>
<dbReference type="InterPro" id="IPR003501">
    <property type="entry name" value="PTS_EIIB_2/3"/>
</dbReference>
<dbReference type="InterPro" id="IPR004718">
    <property type="entry name" value="PTS_IIC_mtl"/>
</dbReference>
<keyword evidence="12 17" id="KW-0812">Transmembrane</keyword>